<gene>
    <name evidence="3" type="ORF">E5161_10520</name>
</gene>
<feature type="region of interest" description="Disordered" evidence="1">
    <location>
        <begin position="25"/>
        <end position="46"/>
    </location>
</feature>
<proteinExistence type="predicted"/>
<evidence type="ECO:0000256" key="1">
    <source>
        <dbReference type="SAM" id="MobiDB-lite"/>
    </source>
</evidence>
<feature type="chain" id="PRO_5020291027" description="DUF4878 domain-containing protein" evidence="2">
    <location>
        <begin position="24"/>
        <end position="163"/>
    </location>
</feature>
<dbReference type="EMBL" id="SUPK01000004">
    <property type="protein sequence ID" value="TJY42417.1"/>
    <property type="molecule type" value="Genomic_DNA"/>
</dbReference>
<comment type="caution">
    <text evidence="3">The sequence shown here is derived from an EMBL/GenBank/DDBJ whole genome shotgun (WGS) entry which is preliminary data.</text>
</comment>
<sequence>MKKLLVISSIIALTLLAACSSKASKSSSNDEAKSVATSSPTTTNRETTPVISTVLLDEKAFHGEELEAVKVINQRAKYYNERNSEKYPEIFTTDTVSSTDLAADKENKMIITKLSDPKFLSVKKELIAVSVHETYQDSPFGSEGDTVYTLKNIDGVWKIYGID</sequence>
<name>A0A4U0FCG7_9BACL</name>
<keyword evidence="2" id="KW-0732">Signal</keyword>
<feature type="signal peptide" evidence="2">
    <location>
        <begin position="1"/>
        <end position="23"/>
    </location>
</feature>
<evidence type="ECO:0000256" key="2">
    <source>
        <dbReference type="SAM" id="SignalP"/>
    </source>
</evidence>
<dbReference type="Proteomes" id="UP000309673">
    <property type="component" value="Unassembled WGS sequence"/>
</dbReference>
<keyword evidence="4" id="KW-1185">Reference proteome</keyword>
<dbReference type="RefSeq" id="WP_136777753.1">
    <property type="nucleotide sequence ID" value="NZ_SUPK01000004.1"/>
</dbReference>
<evidence type="ECO:0000313" key="4">
    <source>
        <dbReference type="Proteomes" id="UP000309673"/>
    </source>
</evidence>
<feature type="compositionally biased region" description="Low complexity" evidence="1">
    <location>
        <begin position="37"/>
        <end position="46"/>
    </location>
</feature>
<reference evidence="3 4" key="1">
    <citation type="submission" date="2019-04" db="EMBL/GenBank/DDBJ databases">
        <title>Cohnella sp. nov., isolated from soil.</title>
        <authorList>
            <person name="Kim W."/>
        </authorList>
    </citation>
    <scope>NUCLEOTIDE SEQUENCE [LARGE SCALE GENOMIC DNA]</scope>
    <source>
        <strain evidence="3 4">CAU 1483</strain>
    </source>
</reference>
<evidence type="ECO:0008006" key="5">
    <source>
        <dbReference type="Google" id="ProtNLM"/>
    </source>
</evidence>
<dbReference type="OrthoDB" id="9858564at2"/>
<protein>
    <recommendedName>
        <fullName evidence="5">DUF4878 domain-containing protein</fullName>
    </recommendedName>
</protein>
<dbReference type="PROSITE" id="PS51257">
    <property type="entry name" value="PROKAR_LIPOPROTEIN"/>
    <property type="match status" value="1"/>
</dbReference>
<evidence type="ECO:0000313" key="3">
    <source>
        <dbReference type="EMBL" id="TJY42417.1"/>
    </source>
</evidence>
<organism evidence="3 4">
    <name type="scientific">Cohnella pontilimi</name>
    <dbReference type="NCBI Taxonomy" id="2564100"/>
    <lineage>
        <taxon>Bacteria</taxon>
        <taxon>Bacillati</taxon>
        <taxon>Bacillota</taxon>
        <taxon>Bacilli</taxon>
        <taxon>Bacillales</taxon>
        <taxon>Paenibacillaceae</taxon>
        <taxon>Cohnella</taxon>
    </lineage>
</organism>
<accession>A0A4U0FCG7</accession>
<dbReference type="AlphaFoldDB" id="A0A4U0FCG7"/>